<dbReference type="InterPro" id="IPR007525">
    <property type="entry name" value="FrhB_FdhB_C"/>
</dbReference>
<evidence type="ECO:0000313" key="8">
    <source>
        <dbReference type="EMBL" id="GAG89522.1"/>
    </source>
</evidence>
<dbReference type="GO" id="GO:0052592">
    <property type="term" value="F:oxidoreductase activity, acting on CH or CH2 groups, with an iron-sulfur protein as acceptor"/>
    <property type="evidence" value="ECO:0007669"/>
    <property type="project" value="TreeGrafter"/>
</dbReference>
<evidence type="ECO:0008006" key="9">
    <source>
        <dbReference type="Google" id="ProtNLM"/>
    </source>
</evidence>
<dbReference type="InterPro" id="IPR045220">
    <property type="entry name" value="FRHB/FDHB/HCAR-like"/>
</dbReference>
<dbReference type="Pfam" id="PF04432">
    <property type="entry name" value="FrhB_FdhB_C"/>
    <property type="match status" value="1"/>
</dbReference>
<dbReference type="EMBL" id="BART01011918">
    <property type="protein sequence ID" value="GAG89522.1"/>
    <property type="molecule type" value="Genomic_DNA"/>
</dbReference>
<name>X1C8C7_9ZZZZ</name>
<evidence type="ECO:0000256" key="5">
    <source>
        <dbReference type="ARBA" id="ARBA00023014"/>
    </source>
</evidence>
<evidence type="ECO:0000256" key="2">
    <source>
        <dbReference type="ARBA" id="ARBA00022723"/>
    </source>
</evidence>
<dbReference type="AlphaFoldDB" id="X1C8C7"/>
<dbReference type="PANTHER" id="PTHR31332">
    <property type="entry name" value="7-HYDROXYMETHYL CHLOROPHYLL A REDUCTASE, CHLOROPLASTIC"/>
    <property type="match status" value="1"/>
</dbReference>
<evidence type="ECO:0000256" key="1">
    <source>
        <dbReference type="ARBA" id="ARBA00001974"/>
    </source>
</evidence>
<feature type="non-terminal residue" evidence="8">
    <location>
        <position position="286"/>
    </location>
</feature>
<evidence type="ECO:0000259" key="6">
    <source>
        <dbReference type="Pfam" id="PF04422"/>
    </source>
</evidence>
<comment type="caution">
    <text evidence="8">The sequence shown here is derived from an EMBL/GenBank/DDBJ whole genome shotgun (WGS) entry which is preliminary data.</text>
</comment>
<keyword evidence="4" id="KW-0408">Iron</keyword>
<dbReference type="PANTHER" id="PTHR31332:SF6">
    <property type="entry name" value="FORMATE DEHYDROGENASE SUBUNIT BETA"/>
    <property type="match status" value="1"/>
</dbReference>
<protein>
    <recommendedName>
        <fullName evidence="9">Coenzyme F420 hydrogenase/dehydrogenase beta subunit C-terminal domain-containing protein</fullName>
    </recommendedName>
</protein>
<keyword evidence="3" id="KW-0560">Oxidoreductase</keyword>
<feature type="non-terminal residue" evidence="8">
    <location>
        <position position="1"/>
    </location>
</feature>
<reference evidence="8" key="1">
    <citation type="journal article" date="2014" name="Front. Microbiol.">
        <title>High frequency of phylogenetically diverse reductive dehalogenase-homologous genes in deep subseafloor sedimentary metagenomes.</title>
        <authorList>
            <person name="Kawai M."/>
            <person name="Futagami T."/>
            <person name="Toyoda A."/>
            <person name="Takaki Y."/>
            <person name="Nishi S."/>
            <person name="Hori S."/>
            <person name="Arai W."/>
            <person name="Tsubouchi T."/>
            <person name="Morono Y."/>
            <person name="Uchiyama I."/>
            <person name="Ito T."/>
            <person name="Fujiyama A."/>
            <person name="Inagaki F."/>
            <person name="Takami H."/>
        </authorList>
    </citation>
    <scope>NUCLEOTIDE SEQUENCE</scope>
    <source>
        <strain evidence="8">Expedition CK06-06</strain>
    </source>
</reference>
<dbReference type="GO" id="GO:0046872">
    <property type="term" value="F:metal ion binding"/>
    <property type="evidence" value="ECO:0007669"/>
    <property type="project" value="UniProtKB-KW"/>
</dbReference>
<dbReference type="NCBIfam" id="NF006807">
    <property type="entry name" value="PRK09325.1"/>
    <property type="match status" value="1"/>
</dbReference>
<accession>X1C8C7</accession>
<comment type="cofactor">
    <cofactor evidence="1">
        <name>FAD</name>
        <dbReference type="ChEBI" id="CHEBI:57692"/>
    </cofactor>
</comment>
<dbReference type="Pfam" id="PF04422">
    <property type="entry name" value="FrhB_FdhB_N"/>
    <property type="match status" value="1"/>
</dbReference>
<dbReference type="GO" id="GO:0051536">
    <property type="term" value="F:iron-sulfur cluster binding"/>
    <property type="evidence" value="ECO:0007669"/>
    <property type="project" value="UniProtKB-KW"/>
</dbReference>
<proteinExistence type="predicted"/>
<keyword evidence="5" id="KW-0411">Iron-sulfur</keyword>
<evidence type="ECO:0000256" key="4">
    <source>
        <dbReference type="ARBA" id="ARBA00023004"/>
    </source>
</evidence>
<feature type="domain" description="Coenzyme F420 hydrogenase/dehydrogenase beta subunit C-terminal" evidence="7">
    <location>
        <begin position="109"/>
        <end position="258"/>
    </location>
</feature>
<evidence type="ECO:0000259" key="7">
    <source>
        <dbReference type="Pfam" id="PF04432"/>
    </source>
</evidence>
<gene>
    <name evidence="8" type="ORF">S01H4_25139</name>
</gene>
<keyword evidence="2" id="KW-0479">Metal-binding</keyword>
<feature type="domain" description="Coenzyme F420 hydrogenase/dehydrogenase beta subunit N-terminal" evidence="6">
    <location>
        <begin position="25"/>
        <end position="96"/>
    </location>
</feature>
<organism evidence="8">
    <name type="scientific">marine sediment metagenome</name>
    <dbReference type="NCBI Taxonomy" id="412755"/>
    <lineage>
        <taxon>unclassified sequences</taxon>
        <taxon>metagenomes</taxon>
        <taxon>ecological metagenomes</taxon>
    </lineage>
</organism>
<dbReference type="InterPro" id="IPR007516">
    <property type="entry name" value="Co_F420_Hydgase/DH_bsu_N"/>
</dbReference>
<dbReference type="Gene3D" id="3.10.450.750">
    <property type="match status" value="1"/>
</dbReference>
<evidence type="ECO:0000256" key="3">
    <source>
        <dbReference type="ARBA" id="ARBA00023002"/>
    </source>
</evidence>
<sequence length="286" mass="31863">RNVEKELFNGDASRSYSLGYYQKLVAAKSKDEAVLSRAQNGGVVSSLLIHALDSGLIDGVLLTDKDDKWFPKPVIARTPDEILACTGSKYTISPTLITYSEAIREYKLEKLAFVGVPCQIHAVRKLQLTSPLSDEYGKFKLIIGLFCLSTYTYDLLKTFVQGELGIPLSTVKKFDVSNGDFYVYKKDGSVKQVPIKKTNQFKWSSCHFCKDYSAEIADISVGSAGTLSNNWNSVLLRTDIGAKIFNDAVKSNKITTSDKIDLLKIKKTAFRKKTRITQIDEKTLNT</sequence>